<dbReference type="EMBL" id="OZ023714">
    <property type="protein sequence ID" value="CAK9862642.1"/>
    <property type="molecule type" value="Genomic_DNA"/>
</dbReference>
<organism evidence="2 3">
    <name type="scientific">Sphagnum jensenii</name>
    <dbReference type="NCBI Taxonomy" id="128206"/>
    <lineage>
        <taxon>Eukaryota</taxon>
        <taxon>Viridiplantae</taxon>
        <taxon>Streptophyta</taxon>
        <taxon>Embryophyta</taxon>
        <taxon>Bryophyta</taxon>
        <taxon>Sphagnophytina</taxon>
        <taxon>Sphagnopsida</taxon>
        <taxon>Sphagnales</taxon>
        <taxon>Sphagnaceae</taxon>
        <taxon>Sphagnum</taxon>
    </lineage>
</organism>
<keyword evidence="3" id="KW-1185">Reference proteome</keyword>
<evidence type="ECO:0008006" key="4">
    <source>
        <dbReference type="Google" id="ProtNLM"/>
    </source>
</evidence>
<evidence type="ECO:0000256" key="1">
    <source>
        <dbReference type="SAM" id="MobiDB-lite"/>
    </source>
</evidence>
<name>A0ABP1AJB4_9BRYO</name>
<reference evidence="2" key="1">
    <citation type="submission" date="2024-03" db="EMBL/GenBank/DDBJ databases">
        <authorList>
            <consortium name="ELIXIR-Norway"/>
            <consortium name="Elixir Norway"/>
        </authorList>
    </citation>
    <scope>NUCLEOTIDE SEQUENCE</scope>
</reference>
<evidence type="ECO:0000313" key="2">
    <source>
        <dbReference type="EMBL" id="CAK9862642.1"/>
    </source>
</evidence>
<feature type="compositionally biased region" description="Polar residues" evidence="1">
    <location>
        <begin position="1"/>
        <end position="18"/>
    </location>
</feature>
<sequence length="84" mass="9486">MSTALVSSHNSDGPSATGRSKKRSLRVAARDPRVISFAEIATTALLCCALNCWECVRETWWCLFLRRKRARDERGKQLETTTVD</sequence>
<accession>A0ABP1AJB4</accession>
<evidence type="ECO:0000313" key="3">
    <source>
        <dbReference type="Proteomes" id="UP001497522"/>
    </source>
</evidence>
<feature type="region of interest" description="Disordered" evidence="1">
    <location>
        <begin position="1"/>
        <end position="28"/>
    </location>
</feature>
<dbReference type="Proteomes" id="UP001497522">
    <property type="component" value="Chromosome 13"/>
</dbReference>
<gene>
    <name evidence="2" type="ORF">CSSPJE1EN2_LOCUS5637</name>
</gene>
<protein>
    <recommendedName>
        <fullName evidence="4">Transmembrane protein</fullName>
    </recommendedName>
</protein>
<proteinExistence type="predicted"/>